<dbReference type="Gene3D" id="1.10.238.10">
    <property type="entry name" value="EF-hand"/>
    <property type="match status" value="3"/>
</dbReference>
<dbReference type="CDD" id="cd00051">
    <property type="entry name" value="EFh"/>
    <property type="match status" value="1"/>
</dbReference>
<dbReference type="Proteomes" id="UP001162031">
    <property type="component" value="Unassembled WGS sequence"/>
</dbReference>
<dbReference type="PANTHER" id="PTHR23048">
    <property type="entry name" value="MYOSIN LIGHT CHAIN 1, 3"/>
    <property type="match status" value="1"/>
</dbReference>
<dbReference type="PROSITE" id="PS50222">
    <property type="entry name" value="EF_HAND_2"/>
    <property type="match status" value="3"/>
</dbReference>
<dbReference type="InterPro" id="IPR011992">
    <property type="entry name" value="EF-hand-dom_pair"/>
</dbReference>
<comment type="similarity">
    <text evidence="2">Belongs to the centrin family.</text>
</comment>
<evidence type="ECO:0000256" key="4">
    <source>
        <dbReference type="ARBA" id="ARBA00022837"/>
    </source>
</evidence>
<keyword evidence="3" id="KW-0677">Repeat</keyword>
<protein>
    <recommendedName>
        <fullName evidence="6">EF-hand domain-containing protein</fullName>
    </recommendedName>
</protein>
<dbReference type="InterPro" id="IPR018247">
    <property type="entry name" value="EF_Hand_1_Ca_BS"/>
</dbReference>
<keyword evidence="8" id="KW-1185">Reference proteome</keyword>
<name>A0AAV0TJ84_HYABA</name>
<dbReference type="EMBL" id="CANTFL010000455">
    <property type="protein sequence ID" value="CAI5722839.1"/>
    <property type="molecule type" value="Genomic_DNA"/>
</dbReference>
<feature type="domain" description="EF-hand" evidence="6">
    <location>
        <begin position="103"/>
        <end position="138"/>
    </location>
</feature>
<evidence type="ECO:0000313" key="8">
    <source>
        <dbReference type="Proteomes" id="UP001162031"/>
    </source>
</evidence>
<keyword evidence="5" id="KW-0206">Cytoskeleton</keyword>
<dbReference type="FunFam" id="1.10.238.10:FF:000001">
    <property type="entry name" value="Calmodulin 1"/>
    <property type="match status" value="1"/>
</dbReference>
<feature type="domain" description="EF-hand" evidence="6">
    <location>
        <begin position="28"/>
        <end position="63"/>
    </location>
</feature>
<dbReference type="PROSITE" id="PS00018">
    <property type="entry name" value="EF_HAND_1"/>
    <property type="match status" value="2"/>
</dbReference>
<keyword evidence="5" id="KW-0963">Cytoplasm</keyword>
<evidence type="ECO:0000256" key="3">
    <source>
        <dbReference type="ARBA" id="ARBA00022737"/>
    </source>
</evidence>
<reference evidence="7" key="1">
    <citation type="submission" date="2022-12" db="EMBL/GenBank/DDBJ databases">
        <authorList>
            <person name="Webb A."/>
        </authorList>
    </citation>
    <scope>NUCLEOTIDE SEQUENCE</scope>
    <source>
        <strain evidence="7">Hp1</strain>
    </source>
</reference>
<feature type="domain" description="EF-hand" evidence="6">
    <location>
        <begin position="139"/>
        <end position="174"/>
    </location>
</feature>
<accession>A0AAV0TJ84</accession>
<evidence type="ECO:0000313" key="7">
    <source>
        <dbReference type="EMBL" id="CAI5722839.1"/>
    </source>
</evidence>
<keyword evidence="4" id="KW-0106">Calcium</keyword>
<dbReference type="Pfam" id="PF13499">
    <property type="entry name" value="EF-hand_7"/>
    <property type="match status" value="2"/>
</dbReference>
<evidence type="ECO:0000256" key="2">
    <source>
        <dbReference type="ARBA" id="ARBA00005253"/>
    </source>
</evidence>
<evidence type="ECO:0000256" key="1">
    <source>
        <dbReference type="ARBA" id="ARBA00004245"/>
    </source>
</evidence>
<sequence>MTVAYGARSTAKAASAAAKDEQSGLTAEQTQYVREAFDLFDTTGSGRIKRSELKVAMRALGLEPTAEEIQALVPRTLKQDDSSGTMGYTDFLAMMTSKLAHQDPREELRKAFRLFDSDQTGTISFADLKRVATELGEAMTDEELQEMIDEADCDGDGEINEDEFVRIMSKTSCY</sequence>
<dbReference type="SUPFAM" id="SSF47473">
    <property type="entry name" value="EF-hand"/>
    <property type="match status" value="1"/>
</dbReference>
<dbReference type="PANTHER" id="PTHR23048:SF59">
    <property type="entry name" value="EF-HAND SUPERFAMILY PROTEIN"/>
    <property type="match status" value="1"/>
</dbReference>
<proteinExistence type="inferred from homology"/>
<dbReference type="AlphaFoldDB" id="A0AAV0TJ84"/>
<organism evidence="7 8">
    <name type="scientific">Hyaloperonospora brassicae</name>
    <name type="common">Brassica downy mildew</name>
    <name type="synonym">Peronospora brassicae</name>
    <dbReference type="NCBI Taxonomy" id="162125"/>
    <lineage>
        <taxon>Eukaryota</taxon>
        <taxon>Sar</taxon>
        <taxon>Stramenopiles</taxon>
        <taxon>Oomycota</taxon>
        <taxon>Peronosporomycetes</taxon>
        <taxon>Peronosporales</taxon>
        <taxon>Peronosporaceae</taxon>
        <taxon>Hyaloperonospora</taxon>
    </lineage>
</organism>
<dbReference type="SMART" id="SM00054">
    <property type="entry name" value="EFh"/>
    <property type="match status" value="3"/>
</dbReference>
<dbReference type="InterPro" id="IPR050230">
    <property type="entry name" value="CALM/Myosin/TropC-like"/>
</dbReference>
<evidence type="ECO:0000256" key="5">
    <source>
        <dbReference type="ARBA" id="ARBA00023212"/>
    </source>
</evidence>
<comment type="caution">
    <text evidence="7">The sequence shown here is derived from an EMBL/GenBank/DDBJ whole genome shotgun (WGS) entry which is preliminary data.</text>
</comment>
<dbReference type="GO" id="GO:0005509">
    <property type="term" value="F:calcium ion binding"/>
    <property type="evidence" value="ECO:0007669"/>
    <property type="project" value="InterPro"/>
</dbReference>
<comment type="subcellular location">
    <subcellularLocation>
        <location evidence="1">Cytoplasm</location>
        <location evidence="1">Cytoskeleton</location>
    </subcellularLocation>
</comment>
<dbReference type="InterPro" id="IPR002048">
    <property type="entry name" value="EF_hand_dom"/>
</dbReference>
<dbReference type="GO" id="GO:0016460">
    <property type="term" value="C:myosin II complex"/>
    <property type="evidence" value="ECO:0007669"/>
    <property type="project" value="TreeGrafter"/>
</dbReference>
<evidence type="ECO:0000259" key="6">
    <source>
        <dbReference type="PROSITE" id="PS50222"/>
    </source>
</evidence>
<gene>
    <name evidence="7" type="ORF">HBR001_LOCUS2968</name>
</gene>